<dbReference type="SMR" id="Q2FXX7"/>
<dbReference type="STRING" id="93061.SAOUHSC_01703"/>
<sequence>MKNRQIRSIEFTVMSSKIIIYDTKLLKELFIKIKQKFYTVMKIMILVVVVIKM</sequence>
<dbReference type="HOGENOM" id="CLU_213957_0_0_9"/>
<evidence type="ECO:0000313" key="1">
    <source>
        <dbReference type="EMBL" id="ABD30777.1"/>
    </source>
</evidence>
<accession>Q2FXX7</accession>
<dbReference type="EMBL" id="CP000253">
    <property type="protein sequence ID" value="ABD30777.1"/>
    <property type="molecule type" value="Genomic_DNA"/>
</dbReference>
<dbReference type="AlphaFoldDB" id="Q2FXX7"/>
<protein>
    <submittedName>
        <fullName evidence="1">Uncharacterized protein</fullName>
    </submittedName>
</protein>
<reference evidence="2" key="1">
    <citation type="book" date="2006" name="Gram positive pathogens, 2nd edition" publisher="ASM Press" city="Washington D.C">
        <title>The Staphylococcus aureus NCTC 8325 genome.</title>
        <editorList>
            <person name="Fischetti V."/>
            <person name="Novick R."/>
            <person name="Ferretti J."/>
            <person name="Portnoy D."/>
            <person name="Rood J."/>
        </editorList>
        <authorList>
            <person name="Gillaspy A.F."/>
            <person name="Worrell V."/>
            <person name="Orvis J."/>
            <person name="Roe B.A."/>
            <person name="Dyer D.W."/>
            <person name="Iandolo J.J."/>
        </authorList>
    </citation>
    <scope>NUCLEOTIDE SEQUENCE [LARGE SCALE GENOMIC DNA]</scope>
    <source>
        <strain evidence="2">NCTC 8325 / PS 47</strain>
    </source>
</reference>
<dbReference type="Proteomes" id="UP000008816">
    <property type="component" value="Chromosome"/>
</dbReference>
<gene>
    <name evidence="1" type="ordered locus">SAOUHSC_01703</name>
</gene>
<name>Q2FXX7_STAA8</name>
<keyword evidence="2" id="KW-1185">Reference proteome</keyword>
<evidence type="ECO:0000313" key="2">
    <source>
        <dbReference type="Proteomes" id="UP000008816"/>
    </source>
</evidence>
<organism evidence="1 2">
    <name type="scientific">Staphylococcus aureus (strain NCTC 8325 / PS 47)</name>
    <dbReference type="NCBI Taxonomy" id="93061"/>
    <lineage>
        <taxon>Bacteria</taxon>
        <taxon>Bacillati</taxon>
        <taxon>Bacillota</taxon>
        <taxon>Bacilli</taxon>
        <taxon>Bacillales</taxon>
        <taxon>Staphylococcaceae</taxon>
        <taxon>Staphylococcus</taxon>
    </lineage>
</organism>
<proteinExistence type="predicted"/>